<dbReference type="InterPro" id="IPR051202">
    <property type="entry name" value="Peptidase_C40"/>
</dbReference>
<keyword evidence="5" id="KW-0788">Thiol protease</keyword>
<dbReference type="PANTHER" id="PTHR47053:SF1">
    <property type="entry name" value="MUREIN DD-ENDOPEPTIDASE MEPH-RELATED"/>
    <property type="match status" value="1"/>
</dbReference>
<gene>
    <name evidence="9" type="ORF">SAMN05216498_2455</name>
</gene>
<organism evidence="9 10">
    <name type="scientific">Tenuibacillus multivorans</name>
    <dbReference type="NCBI Taxonomy" id="237069"/>
    <lineage>
        <taxon>Bacteria</taxon>
        <taxon>Bacillati</taxon>
        <taxon>Bacillota</taxon>
        <taxon>Bacilli</taxon>
        <taxon>Bacillales</taxon>
        <taxon>Bacillaceae</taxon>
        <taxon>Tenuibacillus</taxon>
    </lineage>
</organism>
<dbReference type="InterPro" id="IPR000064">
    <property type="entry name" value="NLP_P60_dom"/>
</dbReference>
<comment type="similarity">
    <text evidence="1">Belongs to the peptidase C40 family.</text>
</comment>
<dbReference type="GO" id="GO:0006508">
    <property type="term" value="P:proteolysis"/>
    <property type="evidence" value="ECO:0007669"/>
    <property type="project" value="UniProtKB-KW"/>
</dbReference>
<evidence type="ECO:0000313" key="10">
    <source>
        <dbReference type="Proteomes" id="UP000199334"/>
    </source>
</evidence>
<dbReference type="PROSITE" id="PS51935">
    <property type="entry name" value="NLPC_P60"/>
    <property type="match status" value="1"/>
</dbReference>
<evidence type="ECO:0000256" key="1">
    <source>
        <dbReference type="ARBA" id="ARBA00007074"/>
    </source>
</evidence>
<protein>
    <submittedName>
        <fullName evidence="9">S-layer homology domain-containing protein</fullName>
    </submittedName>
</protein>
<dbReference type="Pfam" id="PF00395">
    <property type="entry name" value="SLH"/>
    <property type="match status" value="3"/>
</dbReference>
<feature type="chain" id="PRO_5011552463" evidence="6">
    <location>
        <begin position="26"/>
        <end position="336"/>
    </location>
</feature>
<evidence type="ECO:0000259" key="8">
    <source>
        <dbReference type="PROSITE" id="PS51935"/>
    </source>
</evidence>
<dbReference type="STRING" id="237069.SAMN05216498_2455"/>
<evidence type="ECO:0000256" key="6">
    <source>
        <dbReference type="SAM" id="SignalP"/>
    </source>
</evidence>
<dbReference type="Pfam" id="PF00877">
    <property type="entry name" value="NLPC_P60"/>
    <property type="match status" value="1"/>
</dbReference>
<dbReference type="InterPro" id="IPR038765">
    <property type="entry name" value="Papain-like_cys_pep_sf"/>
</dbReference>
<dbReference type="Gene3D" id="3.90.1720.10">
    <property type="entry name" value="endopeptidase domain like (from Nostoc punctiforme)"/>
    <property type="match status" value="1"/>
</dbReference>
<feature type="domain" description="NlpC/P60" evidence="8">
    <location>
        <begin position="25"/>
        <end position="146"/>
    </location>
</feature>
<dbReference type="OrthoDB" id="9813368at2"/>
<dbReference type="EMBL" id="FNIG01000005">
    <property type="protein sequence ID" value="SDN51238.1"/>
    <property type="molecule type" value="Genomic_DNA"/>
</dbReference>
<evidence type="ECO:0000256" key="3">
    <source>
        <dbReference type="ARBA" id="ARBA00022729"/>
    </source>
</evidence>
<evidence type="ECO:0000256" key="2">
    <source>
        <dbReference type="ARBA" id="ARBA00022670"/>
    </source>
</evidence>
<feature type="domain" description="SLH" evidence="7">
    <location>
        <begin position="164"/>
        <end position="227"/>
    </location>
</feature>
<proteinExistence type="inferred from homology"/>
<dbReference type="SUPFAM" id="SSF54001">
    <property type="entry name" value="Cysteine proteinases"/>
    <property type="match status" value="1"/>
</dbReference>
<keyword evidence="3 6" id="KW-0732">Signal</keyword>
<dbReference type="PANTHER" id="PTHR47053">
    <property type="entry name" value="MUREIN DD-ENDOPEPTIDASE MEPH-RELATED"/>
    <property type="match status" value="1"/>
</dbReference>
<sequence>MRKMAPLLIVFLTLSMFAQSLTVMATTKDQLVETAKTYIGTPYHYGGTTPNGFDCSGYINYVFEQLDVNLPRTTSGLYQEGTSVSKSDLEVGDIVFFNTFGSGVSHAGIYIGDGEFIHASTSRGVTTDSLNSDYWSPRYLGAKRVTETEPEIEQASLETSRELEPGEYRDVKENHWAYDEVLNLSQDDVIHGTGDDEFGVNGDLTRAEVASLLVRANDLSAEGKNSSFIDVEGHWSAKEVAAAEQAGFLDHLTGERFKPEEKVTREEVAVMVANAFDLEANGQNGFTDVTQVHDAYDEITALKEHGIINGYDDGTFRPNHTITRAEFAIVLYKLMN</sequence>
<dbReference type="AlphaFoldDB" id="A0A1H0BZU6"/>
<evidence type="ECO:0000256" key="5">
    <source>
        <dbReference type="ARBA" id="ARBA00022807"/>
    </source>
</evidence>
<keyword evidence="10" id="KW-1185">Reference proteome</keyword>
<keyword evidence="4" id="KW-0378">Hydrolase</keyword>
<evidence type="ECO:0000256" key="4">
    <source>
        <dbReference type="ARBA" id="ARBA00022801"/>
    </source>
</evidence>
<feature type="domain" description="SLH" evidence="7">
    <location>
        <begin position="228"/>
        <end position="281"/>
    </location>
</feature>
<dbReference type="Proteomes" id="UP000199334">
    <property type="component" value="Unassembled WGS sequence"/>
</dbReference>
<dbReference type="PROSITE" id="PS51272">
    <property type="entry name" value="SLH"/>
    <property type="match status" value="3"/>
</dbReference>
<dbReference type="InterPro" id="IPR001119">
    <property type="entry name" value="SLH_dom"/>
</dbReference>
<accession>A0A1H0BZU6</accession>
<keyword evidence="2" id="KW-0645">Protease</keyword>
<feature type="domain" description="SLH" evidence="7">
    <location>
        <begin position="282"/>
        <end position="336"/>
    </location>
</feature>
<name>A0A1H0BZU6_9BACI</name>
<evidence type="ECO:0000259" key="7">
    <source>
        <dbReference type="PROSITE" id="PS51272"/>
    </source>
</evidence>
<reference evidence="9 10" key="1">
    <citation type="submission" date="2016-10" db="EMBL/GenBank/DDBJ databases">
        <authorList>
            <person name="de Groot N.N."/>
        </authorList>
    </citation>
    <scope>NUCLEOTIDE SEQUENCE [LARGE SCALE GENOMIC DNA]</scope>
    <source>
        <strain evidence="9 10">CGMCC 1.3442</strain>
    </source>
</reference>
<evidence type="ECO:0000313" key="9">
    <source>
        <dbReference type="EMBL" id="SDN51238.1"/>
    </source>
</evidence>
<feature type="signal peptide" evidence="6">
    <location>
        <begin position="1"/>
        <end position="25"/>
    </location>
</feature>
<dbReference type="GO" id="GO:0008234">
    <property type="term" value="F:cysteine-type peptidase activity"/>
    <property type="evidence" value="ECO:0007669"/>
    <property type="project" value="UniProtKB-KW"/>
</dbReference>